<dbReference type="Gene3D" id="3.40.50.1110">
    <property type="entry name" value="SGNH hydrolase"/>
    <property type="match status" value="1"/>
</dbReference>
<evidence type="ECO:0008006" key="4">
    <source>
        <dbReference type="Google" id="ProtNLM"/>
    </source>
</evidence>
<keyword evidence="2" id="KW-0732">Signal</keyword>
<dbReference type="CDD" id="cd01837">
    <property type="entry name" value="SGNH_plant_lipase_like"/>
    <property type="match status" value="1"/>
</dbReference>
<dbReference type="InterPro" id="IPR008265">
    <property type="entry name" value="Lipase_GDSL_AS"/>
</dbReference>
<name>A0A6N2LDB0_SALVM</name>
<evidence type="ECO:0000313" key="3">
    <source>
        <dbReference type="EMBL" id="VFU38795.1"/>
    </source>
</evidence>
<gene>
    <name evidence="3" type="ORF">SVIM_LOCUS213251</name>
</gene>
<feature type="signal peptide" evidence="2">
    <location>
        <begin position="1"/>
        <end position="21"/>
    </location>
</feature>
<evidence type="ECO:0000256" key="1">
    <source>
        <dbReference type="ARBA" id="ARBA00008668"/>
    </source>
</evidence>
<accession>A0A6N2LDB0</accession>
<dbReference type="GO" id="GO:0016298">
    <property type="term" value="F:lipase activity"/>
    <property type="evidence" value="ECO:0007669"/>
    <property type="project" value="InterPro"/>
</dbReference>
<dbReference type="InterPro" id="IPR050592">
    <property type="entry name" value="GDSL_lipolytic_enzyme"/>
</dbReference>
<dbReference type="EMBL" id="CAADRP010001446">
    <property type="protein sequence ID" value="VFU38795.1"/>
    <property type="molecule type" value="Genomic_DNA"/>
</dbReference>
<dbReference type="InterPro" id="IPR035669">
    <property type="entry name" value="SGNH_plant_lipase-like"/>
</dbReference>
<dbReference type="GO" id="GO:0006629">
    <property type="term" value="P:lipid metabolic process"/>
    <property type="evidence" value="ECO:0007669"/>
    <property type="project" value="InterPro"/>
</dbReference>
<comment type="similarity">
    <text evidence="1">Belongs to the 'GDSL' lipolytic enzyme family.</text>
</comment>
<organism evidence="3">
    <name type="scientific">Salix viminalis</name>
    <name type="common">Common osier</name>
    <name type="synonym">Basket willow</name>
    <dbReference type="NCBI Taxonomy" id="40686"/>
    <lineage>
        <taxon>Eukaryota</taxon>
        <taxon>Viridiplantae</taxon>
        <taxon>Streptophyta</taxon>
        <taxon>Embryophyta</taxon>
        <taxon>Tracheophyta</taxon>
        <taxon>Spermatophyta</taxon>
        <taxon>Magnoliopsida</taxon>
        <taxon>eudicotyledons</taxon>
        <taxon>Gunneridae</taxon>
        <taxon>Pentapetalae</taxon>
        <taxon>rosids</taxon>
        <taxon>fabids</taxon>
        <taxon>Malpighiales</taxon>
        <taxon>Salicaceae</taxon>
        <taxon>Saliceae</taxon>
        <taxon>Salix</taxon>
    </lineage>
</organism>
<dbReference type="PANTHER" id="PTHR45642:SF150">
    <property type="entry name" value="GDSL ESTERASE_LIPASE EXL3"/>
    <property type="match status" value="1"/>
</dbReference>
<proteinExistence type="inferred from homology"/>
<evidence type="ECO:0000256" key="2">
    <source>
        <dbReference type="SAM" id="SignalP"/>
    </source>
</evidence>
<dbReference type="InterPro" id="IPR001087">
    <property type="entry name" value="GDSL"/>
</dbReference>
<protein>
    <recommendedName>
        <fullName evidence="4">GDSL esterase/lipase EXL3</fullName>
    </recommendedName>
</protein>
<sequence length="370" mass="40466">MSSCFYSTLVLFLSIVCTVSSLHKLPPNVTVPALLFFGDSIVDAGNNNNVKTLIKCNFPPYGKNFEEGIPTGRFCNGNIPSDIIGHITSIFGPNSSTQDLITGVSFASGGSGFDPLTPKLVSVLTLSDQLEYFKEYIGKLKAIIGEENTTFTITNSLFLVVAGSDDIANTYFTLRARKLKYDVPAYTDLMANSASSFVQELYKLGARRIGVFSAPPVGCVPAQRTLAGGVERECAQNLNEAAKLFNSKLSKKLDSLASSLPSGRFVYLDIYNPLLDLIQNPRKYGFQVADKGCCGTGILEVAILCNQYTSETCANVSDYVFWDSYHPTEGAYKALDWLTDNDYEWGRGRSHIRLLKIPTFCESLATDPLC</sequence>
<dbReference type="Pfam" id="PF00657">
    <property type="entry name" value="Lipase_GDSL"/>
    <property type="match status" value="1"/>
</dbReference>
<reference evidence="3" key="1">
    <citation type="submission" date="2019-03" db="EMBL/GenBank/DDBJ databases">
        <authorList>
            <person name="Mank J."/>
            <person name="Almeida P."/>
        </authorList>
    </citation>
    <scope>NUCLEOTIDE SEQUENCE</scope>
    <source>
        <strain evidence="3">78183</strain>
    </source>
</reference>
<dbReference type="InterPro" id="IPR036514">
    <property type="entry name" value="SGNH_hydro_sf"/>
</dbReference>
<feature type="chain" id="PRO_5027123918" description="GDSL esterase/lipase EXL3" evidence="2">
    <location>
        <begin position="22"/>
        <end position="370"/>
    </location>
</feature>
<dbReference type="FunFam" id="3.40.50.1110:FF:000003">
    <property type="entry name" value="GDSL esterase/lipase APG"/>
    <property type="match status" value="1"/>
</dbReference>
<dbReference type="PANTHER" id="PTHR45642">
    <property type="entry name" value="GDSL ESTERASE/LIPASE EXL3"/>
    <property type="match status" value="1"/>
</dbReference>
<dbReference type="AlphaFoldDB" id="A0A6N2LDB0"/>
<dbReference type="PROSITE" id="PS01098">
    <property type="entry name" value="LIPASE_GDSL_SER"/>
    <property type="match status" value="1"/>
</dbReference>